<protein>
    <submittedName>
        <fullName evidence="3">Uncharacterized protein</fullName>
    </submittedName>
</protein>
<dbReference type="AlphaFoldDB" id="A0A448PK70"/>
<feature type="compositionally biased region" description="Low complexity" evidence="2">
    <location>
        <begin position="391"/>
        <end position="409"/>
    </location>
</feature>
<name>A0A448PK70_ACTVI</name>
<dbReference type="EMBL" id="LR134477">
    <property type="protein sequence ID" value="VEI15438.1"/>
    <property type="molecule type" value="Genomic_DNA"/>
</dbReference>
<evidence type="ECO:0000256" key="1">
    <source>
        <dbReference type="SAM" id="Coils"/>
    </source>
</evidence>
<dbReference type="Proteomes" id="UP000268658">
    <property type="component" value="Chromosome"/>
</dbReference>
<organism evidence="3 4">
    <name type="scientific">Actinomyces viscosus</name>
    <dbReference type="NCBI Taxonomy" id="1656"/>
    <lineage>
        <taxon>Bacteria</taxon>
        <taxon>Bacillati</taxon>
        <taxon>Actinomycetota</taxon>
        <taxon>Actinomycetes</taxon>
        <taxon>Actinomycetales</taxon>
        <taxon>Actinomycetaceae</taxon>
        <taxon>Actinomyces</taxon>
    </lineage>
</organism>
<feature type="coiled-coil region" evidence="1">
    <location>
        <begin position="54"/>
        <end position="81"/>
    </location>
</feature>
<feature type="compositionally biased region" description="Gly residues" evidence="2">
    <location>
        <begin position="150"/>
        <end position="163"/>
    </location>
</feature>
<dbReference type="KEGG" id="avc:NCTC10951_01152"/>
<feature type="compositionally biased region" description="Low complexity" evidence="2">
    <location>
        <begin position="434"/>
        <end position="458"/>
    </location>
</feature>
<gene>
    <name evidence="3" type="ORF">NCTC10951_01152</name>
</gene>
<evidence type="ECO:0000256" key="2">
    <source>
        <dbReference type="SAM" id="MobiDB-lite"/>
    </source>
</evidence>
<dbReference type="RefSeq" id="WP_126413815.1">
    <property type="nucleotide sequence ID" value="NZ_JASPER010000009.1"/>
</dbReference>
<feature type="compositionally biased region" description="Gly residues" evidence="2">
    <location>
        <begin position="410"/>
        <end position="420"/>
    </location>
</feature>
<accession>A0A448PK70</accession>
<feature type="region of interest" description="Disordered" evidence="2">
    <location>
        <begin position="86"/>
        <end position="216"/>
    </location>
</feature>
<feature type="compositionally biased region" description="Low complexity" evidence="2">
    <location>
        <begin position="95"/>
        <end position="132"/>
    </location>
</feature>
<reference evidence="3 4" key="1">
    <citation type="submission" date="2018-12" db="EMBL/GenBank/DDBJ databases">
        <authorList>
            <consortium name="Pathogen Informatics"/>
        </authorList>
    </citation>
    <scope>NUCLEOTIDE SEQUENCE [LARGE SCALE GENOMIC DNA]</scope>
    <source>
        <strain evidence="3 4">NCTC10951</strain>
    </source>
</reference>
<feature type="compositionally biased region" description="Polar residues" evidence="2">
    <location>
        <begin position="198"/>
        <end position="214"/>
    </location>
</feature>
<proteinExistence type="predicted"/>
<feature type="region of interest" description="Disordered" evidence="2">
    <location>
        <begin position="302"/>
        <end position="510"/>
    </location>
</feature>
<feature type="compositionally biased region" description="Gly residues" evidence="2">
    <location>
        <begin position="327"/>
        <end position="342"/>
    </location>
</feature>
<feature type="compositionally biased region" description="Low complexity" evidence="2">
    <location>
        <begin position="171"/>
        <end position="196"/>
    </location>
</feature>
<sequence length="510" mass="51117">MTGPDLRIIDQDFSDAILSMGKIENAFSSMGRNFLEYFPITGHLGLSTCMSSFESDWENKRHDLTETLKSYRKQLKQVQDIFTRVDNKIGEKTQPHGTTTQPPGKTTQPPGKTQPSTPPSGQTPSGSTPPGSGADGGATEPLPQTESPTTGGGGGESGVGGGRVEALPHTGSAIGSADSGLSGGSDSTLPDSGGTDKLPQTGNATTAGNPSLDESQYPAVGKMREMLGNAANVSLVSSSDGSLSMKIGSVSGLSLAAVTAVLAKRGATGTSRDSTNAFGIAEESSRAGASSSAALREALSSLNSKDSKVLPSEIPGPDRDSILEGLLGEGPGDGDNLKGGGLPLDSQTPAEATDPLGGPLQDASAETVAPATRDTELPETGLPETGGLDGGSLSSGLSDPLPLPDSGGPLTDGGPSGSLTGGIPAAPDTTGVDTTSTSSPLTGPLPTSPSTAAPATTPKDTSHTSAPMLSGMGMAAGLGAGTAVQSGNEDKRNEEARRLRDQLLTLKEKD</sequence>
<evidence type="ECO:0000313" key="3">
    <source>
        <dbReference type="EMBL" id="VEI15438.1"/>
    </source>
</evidence>
<feature type="compositionally biased region" description="Basic and acidic residues" evidence="2">
    <location>
        <begin position="488"/>
        <end position="510"/>
    </location>
</feature>
<keyword evidence="1" id="KW-0175">Coiled coil</keyword>
<evidence type="ECO:0000313" key="4">
    <source>
        <dbReference type="Proteomes" id="UP000268658"/>
    </source>
</evidence>